<proteinExistence type="predicted"/>
<evidence type="ECO:0000313" key="6">
    <source>
        <dbReference type="Proteomes" id="UP000799444"/>
    </source>
</evidence>
<dbReference type="GO" id="GO:0008270">
    <property type="term" value="F:zinc ion binding"/>
    <property type="evidence" value="ECO:0007669"/>
    <property type="project" value="InterPro"/>
</dbReference>
<dbReference type="EMBL" id="ML996279">
    <property type="protein sequence ID" value="KAF2728467.1"/>
    <property type="molecule type" value="Genomic_DNA"/>
</dbReference>
<dbReference type="Gene3D" id="4.10.240.10">
    <property type="entry name" value="Zn(2)-C6 fungal-type DNA-binding domain"/>
    <property type="match status" value="1"/>
</dbReference>
<dbReference type="SUPFAM" id="SSF57701">
    <property type="entry name" value="Zn2/Cys6 DNA-binding domain"/>
    <property type="match status" value="1"/>
</dbReference>
<dbReference type="InterPro" id="IPR007219">
    <property type="entry name" value="XnlR_reg_dom"/>
</dbReference>
<dbReference type="Pfam" id="PF00172">
    <property type="entry name" value="Zn_clus"/>
    <property type="match status" value="1"/>
</dbReference>
<dbReference type="Proteomes" id="UP000799444">
    <property type="component" value="Unassembled WGS sequence"/>
</dbReference>
<dbReference type="CDD" id="cd12148">
    <property type="entry name" value="fungal_TF_MHR"/>
    <property type="match status" value="1"/>
</dbReference>
<accession>A0A9P4QPE3</accession>
<dbReference type="GO" id="GO:0006351">
    <property type="term" value="P:DNA-templated transcription"/>
    <property type="evidence" value="ECO:0007669"/>
    <property type="project" value="InterPro"/>
</dbReference>
<dbReference type="AlphaFoldDB" id="A0A9P4QPE3"/>
<dbReference type="InterPro" id="IPR036864">
    <property type="entry name" value="Zn2-C6_fun-type_DNA-bd_sf"/>
</dbReference>
<keyword evidence="1" id="KW-0479">Metal-binding</keyword>
<dbReference type="PROSITE" id="PS00463">
    <property type="entry name" value="ZN2_CY6_FUNGAL_1"/>
    <property type="match status" value="1"/>
</dbReference>
<dbReference type="PROSITE" id="PS50048">
    <property type="entry name" value="ZN2_CY6_FUNGAL_2"/>
    <property type="match status" value="1"/>
</dbReference>
<dbReference type="Pfam" id="PF04082">
    <property type="entry name" value="Fungal_trans"/>
    <property type="match status" value="1"/>
</dbReference>
<feature type="domain" description="Zn(2)-C6 fungal-type" evidence="4">
    <location>
        <begin position="24"/>
        <end position="54"/>
    </location>
</feature>
<feature type="compositionally biased region" description="Low complexity" evidence="3">
    <location>
        <begin position="97"/>
        <end position="115"/>
    </location>
</feature>
<feature type="region of interest" description="Disordered" evidence="3">
    <location>
        <begin position="53"/>
        <end position="116"/>
    </location>
</feature>
<dbReference type="CDD" id="cd00067">
    <property type="entry name" value="GAL4"/>
    <property type="match status" value="1"/>
</dbReference>
<dbReference type="InterPro" id="IPR001138">
    <property type="entry name" value="Zn2Cys6_DnaBD"/>
</dbReference>
<dbReference type="OrthoDB" id="10067394at2759"/>
<reference evidence="5" key="1">
    <citation type="journal article" date="2020" name="Stud. Mycol.">
        <title>101 Dothideomycetes genomes: a test case for predicting lifestyles and emergence of pathogens.</title>
        <authorList>
            <person name="Haridas S."/>
            <person name="Albert R."/>
            <person name="Binder M."/>
            <person name="Bloem J."/>
            <person name="Labutti K."/>
            <person name="Salamov A."/>
            <person name="Andreopoulos B."/>
            <person name="Baker S."/>
            <person name="Barry K."/>
            <person name="Bills G."/>
            <person name="Bluhm B."/>
            <person name="Cannon C."/>
            <person name="Castanera R."/>
            <person name="Culley D."/>
            <person name="Daum C."/>
            <person name="Ezra D."/>
            <person name="Gonzalez J."/>
            <person name="Henrissat B."/>
            <person name="Kuo A."/>
            <person name="Liang C."/>
            <person name="Lipzen A."/>
            <person name="Lutzoni F."/>
            <person name="Magnuson J."/>
            <person name="Mondo S."/>
            <person name="Nolan M."/>
            <person name="Ohm R."/>
            <person name="Pangilinan J."/>
            <person name="Park H.-J."/>
            <person name="Ramirez L."/>
            <person name="Alfaro M."/>
            <person name="Sun H."/>
            <person name="Tritt A."/>
            <person name="Yoshinaga Y."/>
            <person name="Zwiers L.-H."/>
            <person name="Turgeon B."/>
            <person name="Goodwin S."/>
            <person name="Spatafora J."/>
            <person name="Crous P."/>
            <person name="Grigoriev I."/>
        </authorList>
    </citation>
    <scope>NUCLEOTIDE SEQUENCE</scope>
    <source>
        <strain evidence="5">CBS 125425</strain>
    </source>
</reference>
<evidence type="ECO:0000256" key="1">
    <source>
        <dbReference type="ARBA" id="ARBA00022723"/>
    </source>
</evidence>
<dbReference type="PANTHER" id="PTHR47431:SF4">
    <property type="entry name" value="ZN(II)2CYS6 TRANSCRIPTION FACTOR (EUROFUNG)"/>
    <property type="match status" value="1"/>
</dbReference>
<dbReference type="SMART" id="SM00066">
    <property type="entry name" value="GAL4"/>
    <property type="match status" value="1"/>
</dbReference>
<comment type="caution">
    <text evidence="5">The sequence shown here is derived from an EMBL/GenBank/DDBJ whole genome shotgun (WGS) entry which is preliminary data.</text>
</comment>
<dbReference type="GO" id="GO:0003677">
    <property type="term" value="F:DNA binding"/>
    <property type="evidence" value="ECO:0007669"/>
    <property type="project" value="InterPro"/>
</dbReference>
<keyword evidence="6" id="KW-1185">Reference proteome</keyword>
<dbReference type="GO" id="GO:0000981">
    <property type="term" value="F:DNA-binding transcription factor activity, RNA polymerase II-specific"/>
    <property type="evidence" value="ECO:0007669"/>
    <property type="project" value="InterPro"/>
</dbReference>
<keyword evidence="2" id="KW-0539">Nucleus</keyword>
<dbReference type="PANTHER" id="PTHR47431">
    <property type="entry name" value="ZN(II)2CYS6 TRANSCRIPTION FACTOR (EUROFUNG)-RELATED"/>
    <property type="match status" value="1"/>
</dbReference>
<evidence type="ECO:0000256" key="3">
    <source>
        <dbReference type="SAM" id="MobiDB-lite"/>
    </source>
</evidence>
<evidence type="ECO:0000256" key="2">
    <source>
        <dbReference type="ARBA" id="ARBA00023242"/>
    </source>
</evidence>
<sequence length="604" mass="66790">MDSSSLSPPAGPYLKRPIRRVALACIQCRSRKVKCDATTPFCRRCQADGKDCEYQKSRRGGRPRRPVPAPSTQQVEDRSSPEKSPQGVGAPAPRAESTSSGTSSTGSSSHSVTDSLETGTNIDSLASEGTLMTGIQIDQLLTQYYAFFHVAHPCVLPRWSLNFRIAADPTALGSLLPVLLFIGSLFTESVPMAPMAAAAERATALAHANGRLPTPYDVQALMLYAIAVYWCDEPERGRELLDQAILGACNLGMHRAEFASMHGQNDPVLEESWRRTWWQLYLTDAHIAGSTHSFPTKTGLANISTELPCEEVYYQSGNIPIPATLRSYDVREFSDDEFSSFAQLVGFTRGVNRVLIHGRSGDVEQAMVICAQADTMMTAWCNLLPKSKKSLLRDDGSVDELLFKANILMHTYMVDLHRQLSNLKYIPIEAASKCAPPPPPDSNAQFKEDAALHTAKVLFATEKLNGLLTLPTRLTTHTPFIICMISNMTIAHLSACRWIFQEPERQLERDKIRLNMGVLKMLGEYWPAGKREYREMGIIAREILSLIDDDVHIPKEGPILPLEELNLEFDWNAAFDICDLFGSASNAPIEGIYPPIVDSTLVGF</sequence>
<gene>
    <name evidence="5" type="ORF">EJ04DRAFT_581323</name>
</gene>
<organism evidence="5 6">
    <name type="scientific">Polyplosphaeria fusca</name>
    <dbReference type="NCBI Taxonomy" id="682080"/>
    <lineage>
        <taxon>Eukaryota</taxon>
        <taxon>Fungi</taxon>
        <taxon>Dikarya</taxon>
        <taxon>Ascomycota</taxon>
        <taxon>Pezizomycotina</taxon>
        <taxon>Dothideomycetes</taxon>
        <taxon>Pleosporomycetidae</taxon>
        <taxon>Pleosporales</taxon>
        <taxon>Tetraplosphaeriaceae</taxon>
        <taxon>Polyplosphaeria</taxon>
    </lineage>
</organism>
<evidence type="ECO:0000313" key="5">
    <source>
        <dbReference type="EMBL" id="KAF2728467.1"/>
    </source>
</evidence>
<protein>
    <recommendedName>
        <fullName evidence="4">Zn(2)-C6 fungal-type domain-containing protein</fullName>
    </recommendedName>
</protein>
<name>A0A9P4QPE3_9PLEO</name>
<evidence type="ECO:0000259" key="4">
    <source>
        <dbReference type="PROSITE" id="PS50048"/>
    </source>
</evidence>